<name>A0ACB8UWH2_9EURO</name>
<organism evidence="1">
    <name type="scientific">Ophidiomyces ophidiicola</name>
    <dbReference type="NCBI Taxonomy" id="1387563"/>
    <lineage>
        <taxon>Eukaryota</taxon>
        <taxon>Fungi</taxon>
        <taxon>Dikarya</taxon>
        <taxon>Ascomycota</taxon>
        <taxon>Pezizomycotina</taxon>
        <taxon>Eurotiomycetes</taxon>
        <taxon>Eurotiomycetidae</taxon>
        <taxon>Onygenales</taxon>
        <taxon>Onygenaceae</taxon>
        <taxon>Ophidiomyces</taxon>
    </lineage>
</organism>
<evidence type="ECO:0000313" key="1">
    <source>
        <dbReference type="EMBL" id="KAI2386829.1"/>
    </source>
</evidence>
<sequence>MKRGPSLPTTALAAWAKLNDVCLDGIEVRSLPPTTTTTTTTKTDGGGGGGAHEKGAGLFATRDRQPAQARPAGDDGPEVLMRVPADLVLALTTVETHAKSDRYLREVLDAAGDFGKTARGAILLFLLLLLTHASQDCPDEVKSHVGLSNPWTGYLQFLPEVYPLPTFYSDGELEILRATSLQAALEAKLDSLEREFEQLRQSTGDIPWCRANWWDGESGKLTFHDWKVVDAMYRSRALDLPEYGHAMVPCLDMANHASGAETRALYEMDEERNIVLQVRYGQSLRAGDEVTITLQEMEQRQTNEINALRYGDEKGAAEMIFSYGFLEGTVTNARQLFLELQIPDDDPLKPAKMMACNDPPGVRVFTRMDPHDRPKMDWESAFVWWVCVNEEDGLGFEVLQSNDGGREVQAAWKGSVLRSSAQLRAQLEEDPLWDVYRLRAVVTIQERLLDQQRQLADSHDAVAEWGERVDEVTIRQSVWDTTMRLRGLEEQFLGQAIDDLETEKHELAQLATVQQYLGRYVIGADVTEDFS</sequence>
<reference evidence="1" key="1">
    <citation type="journal article" date="2022" name="bioRxiv">
        <title>Population genetic analysis of Ophidiomyces ophidiicola, the causative agent of snake fungal disease, indicates recent introductions to the USA.</title>
        <authorList>
            <person name="Ladner J.T."/>
            <person name="Palmer J.M."/>
            <person name="Ettinger C.L."/>
            <person name="Stajich J.E."/>
            <person name="Farrell T.M."/>
            <person name="Glorioso B.M."/>
            <person name="Lawson B."/>
            <person name="Price S.J."/>
            <person name="Stengle A.G."/>
            <person name="Grear D.A."/>
            <person name="Lorch J.M."/>
        </authorList>
    </citation>
    <scope>NUCLEOTIDE SEQUENCE</scope>
    <source>
        <strain evidence="1">NWHC 24266-5</strain>
    </source>
</reference>
<gene>
    <name evidence="1" type="ORF">LOY88_003384</name>
</gene>
<comment type="caution">
    <text evidence="1">The sequence shown here is derived from an EMBL/GenBank/DDBJ whole genome shotgun (WGS) entry which is preliminary data.</text>
</comment>
<accession>A0ACB8UWH2</accession>
<protein>
    <submittedName>
        <fullName evidence="1">Uncharacterized protein</fullName>
    </submittedName>
</protein>
<proteinExistence type="predicted"/>
<dbReference type="EMBL" id="JALBCA010000044">
    <property type="protein sequence ID" value="KAI2386829.1"/>
    <property type="molecule type" value="Genomic_DNA"/>
</dbReference>